<sequence>ASGLERLRLELLKIKDTLGGPGASGRVADIAVGMLYDA</sequence>
<comment type="caution">
    <text evidence="1">The sequence shown here is derived from an EMBL/GenBank/DDBJ whole genome shotgun (WGS) entry which is preliminary data.</text>
</comment>
<name>X0UBC4_9ZZZZ</name>
<reference evidence="1" key="1">
    <citation type="journal article" date="2014" name="Front. Microbiol.">
        <title>High frequency of phylogenetically diverse reductive dehalogenase-homologous genes in deep subseafloor sedimentary metagenomes.</title>
        <authorList>
            <person name="Kawai M."/>
            <person name="Futagami T."/>
            <person name="Toyoda A."/>
            <person name="Takaki Y."/>
            <person name="Nishi S."/>
            <person name="Hori S."/>
            <person name="Arai W."/>
            <person name="Tsubouchi T."/>
            <person name="Morono Y."/>
            <person name="Uchiyama I."/>
            <person name="Ito T."/>
            <person name="Fujiyama A."/>
            <person name="Inagaki F."/>
            <person name="Takami H."/>
        </authorList>
    </citation>
    <scope>NUCLEOTIDE SEQUENCE</scope>
    <source>
        <strain evidence="1">Expedition CK06-06</strain>
    </source>
</reference>
<organism evidence="1">
    <name type="scientific">marine sediment metagenome</name>
    <dbReference type="NCBI Taxonomy" id="412755"/>
    <lineage>
        <taxon>unclassified sequences</taxon>
        <taxon>metagenomes</taxon>
        <taxon>ecological metagenomes</taxon>
    </lineage>
</organism>
<gene>
    <name evidence="1" type="ORF">S01H1_30444</name>
</gene>
<proteinExistence type="predicted"/>
<dbReference type="AlphaFoldDB" id="X0UBC4"/>
<dbReference type="EMBL" id="BARS01018735">
    <property type="protein sequence ID" value="GAF97662.1"/>
    <property type="molecule type" value="Genomic_DNA"/>
</dbReference>
<feature type="non-terminal residue" evidence="1">
    <location>
        <position position="1"/>
    </location>
</feature>
<evidence type="ECO:0000313" key="1">
    <source>
        <dbReference type="EMBL" id="GAF97662.1"/>
    </source>
</evidence>
<protein>
    <submittedName>
        <fullName evidence="1">Uncharacterized protein</fullName>
    </submittedName>
</protein>
<accession>X0UBC4</accession>